<feature type="domain" description="AB hydrolase-1" evidence="1">
    <location>
        <begin position="16"/>
        <end position="239"/>
    </location>
</feature>
<name>A0ABX7T837_9SPHN</name>
<dbReference type="Proteomes" id="UP000663923">
    <property type="component" value="Chromosome"/>
</dbReference>
<dbReference type="SUPFAM" id="SSF53474">
    <property type="entry name" value="alpha/beta-Hydrolases"/>
    <property type="match status" value="1"/>
</dbReference>
<sequence>MSLHYLTRGNPEGDPIVFLHGGSFTGRMWLDIAGMLPEFHNIIPDLPGHGKSADHPLTSLEQAADAVADVIRTLFAGKPVHLVGLSFGGYVSLYLLIRHPDLIQRAMISGIQAGAMPHPKLVLLAITLSSPFMRFQWYREKMVEMMGLDDYSLASDEESRANATPKTMRRVGKLAVEFDVRDQISAIATPTLLAAGTKELPTILEGLKLFQTEMPNCQAVRVPDLGHGWCGEDPELFADTVRAWLNDQPLPDRLKPV</sequence>
<proteinExistence type="predicted"/>
<evidence type="ECO:0000313" key="3">
    <source>
        <dbReference type="Proteomes" id="UP000663923"/>
    </source>
</evidence>
<protein>
    <submittedName>
        <fullName evidence="2">Alpha/beta hydrolase</fullName>
    </submittedName>
</protein>
<dbReference type="InterPro" id="IPR050266">
    <property type="entry name" value="AB_hydrolase_sf"/>
</dbReference>
<dbReference type="InterPro" id="IPR000073">
    <property type="entry name" value="AB_hydrolase_1"/>
</dbReference>
<accession>A0ABX7T837</accession>
<evidence type="ECO:0000313" key="2">
    <source>
        <dbReference type="EMBL" id="QTD56609.1"/>
    </source>
</evidence>
<evidence type="ECO:0000259" key="1">
    <source>
        <dbReference type="Pfam" id="PF12697"/>
    </source>
</evidence>
<keyword evidence="2" id="KW-0378">Hydrolase</keyword>
<gene>
    <name evidence="2" type="ORF">J4G78_03180</name>
</gene>
<dbReference type="Pfam" id="PF12697">
    <property type="entry name" value="Abhydrolase_6"/>
    <property type="match status" value="1"/>
</dbReference>
<dbReference type="RefSeq" id="WP_207988426.1">
    <property type="nucleotide sequence ID" value="NZ_CP071794.1"/>
</dbReference>
<keyword evidence="3" id="KW-1185">Reference proteome</keyword>
<dbReference type="PRINTS" id="PR00111">
    <property type="entry name" value="ABHYDROLASE"/>
</dbReference>
<dbReference type="InterPro" id="IPR029058">
    <property type="entry name" value="AB_hydrolase_fold"/>
</dbReference>
<organism evidence="2 3">
    <name type="scientific">Parasphingorhabdus cellanae</name>
    <dbReference type="NCBI Taxonomy" id="2806553"/>
    <lineage>
        <taxon>Bacteria</taxon>
        <taxon>Pseudomonadati</taxon>
        <taxon>Pseudomonadota</taxon>
        <taxon>Alphaproteobacteria</taxon>
        <taxon>Sphingomonadales</taxon>
        <taxon>Sphingomonadaceae</taxon>
        <taxon>Parasphingorhabdus</taxon>
    </lineage>
</organism>
<dbReference type="GO" id="GO:0016787">
    <property type="term" value="F:hydrolase activity"/>
    <property type="evidence" value="ECO:0007669"/>
    <property type="project" value="UniProtKB-KW"/>
</dbReference>
<reference evidence="2 3" key="1">
    <citation type="submission" date="2021-03" db="EMBL/GenBank/DDBJ databases">
        <title>Complete genome of Parasphingorhabdus_sp.JHSY0214.</title>
        <authorList>
            <person name="Yoo J.H."/>
            <person name="Bae J.W."/>
        </authorList>
    </citation>
    <scope>NUCLEOTIDE SEQUENCE [LARGE SCALE GENOMIC DNA]</scope>
    <source>
        <strain evidence="2 3">JHSY0214</strain>
    </source>
</reference>
<dbReference type="Gene3D" id="3.40.50.1820">
    <property type="entry name" value="alpha/beta hydrolase"/>
    <property type="match status" value="1"/>
</dbReference>
<dbReference type="EMBL" id="CP071794">
    <property type="protein sequence ID" value="QTD56609.1"/>
    <property type="molecule type" value="Genomic_DNA"/>
</dbReference>
<dbReference type="PANTHER" id="PTHR43798">
    <property type="entry name" value="MONOACYLGLYCEROL LIPASE"/>
    <property type="match status" value="1"/>
</dbReference>